<evidence type="ECO:0000313" key="3">
    <source>
        <dbReference type="EMBL" id="KAG2195325.1"/>
    </source>
</evidence>
<evidence type="ECO:0000256" key="2">
    <source>
        <dbReference type="SAM" id="SignalP"/>
    </source>
</evidence>
<comment type="caution">
    <text evidence="3">The sequence shown here is derived from an EMBL/GenBank/DDBJ whole genome shotgun (WGS) entry which is preliminary data.</text>
</comment>
<accession>A0A8H7QND3</accession>
<evidence type="ECO:0000313" key="4">
    <source>
        <dbReference type="Proteomes" id="UP000650833"/>
    </source>
</evidence>
<gene>
    <name evidence="3" type="ORF">INT46_003782</name>
</gene>
<keyword evidence="2" id="KW-0732">Signal</keyword>
<keyword evidence="1" id="KW-1133">Transmembrane helix</keyword>
<organism evidence="3 4">
    <name type="scientific">Mucor plumbeus</name>
    <dbReference type="NCBI Taxonomy" id="97098"/>
    <lineage>
        <taxon>Eukaryota</taxon>
        <taxon>Fungi</taxon>
        <taxon>Fungi incertae sedis</taxon>
        <taxon>Mucoromycota</taxon>
        <taxon>Mucoromycotina</taxon>
        <taxon>Mucoromycetes</taxon>
        <taxon>Mucorales</taxon>
        <taxon>Mucorineae</taxon>
        <taxon>Mucoraceae</taxon>
        <taxon>Mucor</taxon>
    </lineage>
</organism>
<feature type="chain" id="PRO_5034790848" evidence="2">
    <location>
        <begin position="21"/>
        <end position="77"/>
    </location>
</feature>
<keyword evidence="1" id="KW-0812">Transmembrane</keyword>
<feature type="transmembrane region" description="Helical" evidence="1">
    <location>
        <begin position="57"/>
        <end position="76"/>
    </location>
</feature>
<dbReference type="AlphaFoldDB" id="A0A8H7QND3"/>
<feature type="signal peptide" evidence="2">
    <location>
        <begin position="1"/>
        <end position="20"/>
    </location>
</feature>
<dbReference type="OrthoDB" id="2267697at2759"/>
<dbReference type="EMBL" id="JAEPRC010000534">
    <property type="protein sequence ID" value="KAG2195325.1"/>
    <property type="molecule type" value="Genomic_DNA"/>
</dbReference>
<reference evidence="3" key="1">
    <citation type="submission" date="2020-12" db="EMBL/GenBank/DDBJ databases">
        <title>Metabolic potential, ecology and presence of endohyphal bacteria is reflected in genomic diversity of Mucoromycotina.</title>
        <authorList>
            <person name="Muszewska A."/>
            <person name="Okrasinska A."/>
            <person name="Steczkiewicz K."/>
            <person name="Drgas O."/>
            <person name="Orlowska M."/>
            <person name="Perlinska-Lenart U."/>
            <person name="Aleksandrzak-Piekarczyk T."/>
            <person name="Szatraj K."/>
            <person name="Zielenkiewicz U."/>
            <person name="Pilsyk S."/>
            <person name="Malc E."/>
            <person name="Mieczkowski P."/>
            <person name="Kruszewska J.S."/>
            <person name="Biernat P."/>
            <person name="Pawlowska J."/>
        </authorList>
    </citation>
    <scope>NUCLEOTIDE SEQUENCE</scope>
    <source>
        <strain evidence="3">CBS 226.32</strain>
    </source>
</reference>
<dbReference type="Proteomes" id="UP000650833">
    <property type="component" value="Unassembled WGS sequence"/>
</dbReference>
<keyword evidence="1" id="KW-0472">Membrane</keyword>
<protein>
    <submittedName>
        <fullName evidence="3">Uncharacterized protein</fullName>
    </submittedName>
</protein>
<evidence type="ECO:0000256" key="1">
    <source>
        <dbReference type="SAM" id="Phobius"/>
    </source>
</evidence>
<proteinExistence type="predicted"/>
<name>A0A8H7QND3_9FUNG</name>
<keyword evidence="4" id="KW-1185">Reference proteome</keyword>
<sequence>MKFSTTLIATVAFLASAVMTLPTNSTVSDNGMGGTAATASITIDNPNNASKSASTKLNTGIMAVTLTSATFSLLLII</sequence>